<dbReference type="PANTHER" id="PTHR30441:SF4">
    <property type="entry name" value="PROTEIN ASMA"/>
    <property type="match status" value="1"/>
</dbReference>
<dbReference type="Proteomes" id="UP001320898">
    <property type="component" value="Unassembled WGS sequence"/>
</dbReference>
<feature type="domain" description="AsmA" evidence="3">
    <location>
        <begin position="356"/>
        <end position="530"/>
    </location>
</feature>
<feature type="chain" id="PRO_5043778506" evidence="2">
    <location>
        <begin position="22"/>
        <end position="651"/>
    </location>
</feature>
<evidence type="ECO:0000256" key="2">
    <source>
        <dbReference type="SAM" id="SignalP"/>
    </source>
</evidence>
<dbReference type="GO" id="GO:0005886">
    <property type="term" value="C:plasma membrane"/>
    <property type="evidence" value="ECO:0007669"/>
    <property type="project" value="TreeGrafter"/>
</dbReference>
<dbReference type="GO" id="GO:0090313">
    <property type="term" value="P:regulation of protein targeting to membrane"/>
    <property type="evidence" value="ECO:0007669"/>
    <property type="project" value="TreeGrafter"/>
</dbReference>
<sequence length="651" mass="67907">MKRLVMAAATCLAVAAGTLFYVSTRVSEDAVLRATAEKVATLTGNWVEIRGATTVSFLPFPVFELNDVVLTRREGDEADEIAAIDVLRGSVAVLPLLIGHVELKDFVLVRPRVRLAVDRRGRGNWIAGRRRAAEDDTAPPPVEDQHLGSFRIEDGAIAYANERTGARHALTAVNATISWSRLAAPLNATGTLIWNGENVRFGLGAEAPLDFVNNGSSQARISVESGVANVAFDGNAHNKPDPQLEGTARLQAPSVRGLLRWIGTDLGSGPGLNAVSLAGRINLIGNSLSLSELVLSLDNNEAEGGVKITLGGKQTGIQGTLAFETLDLGVYRTPPEEGAPTVPQPEQAMSTVVDLSALQRFGADLRVSAASVTYGDLTLGRTAGTVTVRKGAIDLGVGEATLYGGMAQGSISATPTPDGARIKVALKLDKTDIGQLLTALSGSSRISGTTTARVDLSGTGRTVAGIVASLSGNATLAISPGAIQGIDIEKLLAALETGRVEGWPATSAATDLDDLTATFTVSEGTATTEDFRVTGPKIAVSADGEVRLVSASIAGHGTADLGAASESAINGSAGIFSVPFVIEGPIANPTLYPDPVWLLNRPTAAPEEIEQLRKDLQQSQPEDVVEDLVQRGRDMPPKPAPSEEQPMAPRQ</sequence>
<dbReference type="InterPro" id="IPR052894">
    <property type="entry name" value="AsmA-related"/>
</dbReference>
<reference evidence="4 5" key="1">
    <citation type="submission" date="2022-04" db="EMBL/GenBank/DDBJ databases">
        <authorList>
            <person name="Ye Y.-Q."/>
            <person name="Du Z.-J."/>
        </authorList>
    </citation>
    <scope>NUCLEOTIDE SEQUENCE [LARGE SCALE GENOMIC DNA]</scope>
    <source>
        <strain evidence="4 5">A6E488</strain>
    </source>
</reference>
<feature type="signal peptide" evidence="2">
    <location>
        <begin position="1"/>
        <end position="21"/>
    </location>
</feature>
<dbReference type="InterPro" id="IPR007844">
    <property type="entry name" value="AsmA"/>
</dbReference>
<comment type="caution">
    <text evidence="4">The sequence shown here is derived from an EMBL/GenBank/DDBJ whole genome shotgun (WGS) entry which is preliminary data.</text>
</comment>
<dbReference type="Pfam" id="PF05170">
    <property type="entry name" value="AsmA"/>
    <property type="match status" value="2"/>
</dbReference>
<dbReference type="EMBL" id="JALIDZ010000001">
    <property type="protein sequence ID" value="MCT8970504.1"/>
    <property type="molecule type" value="Genomic_DNA"/>
</dbReference>
<keyword evidence="5" id="KW-1185">Reference proteome</keyword>
<feature type="domain" description="AsmA" evidence="3">
    <location>
        <begin position="37"/>
        <end position="194"/>
    </location>
</feature>
<dbReference type="AlphaFoldDB" id="A0AAW5QW16"/>
<evidence type="ECO:0000313" key="5">
    <source>
        <dbReference type="Proteomes" id="UP001320898"/>
    </source>
</evidence>
<evidence type="ECO:0000259" key="3">
    <source>
        <dbReference type="Pfam" id="PF05170"/>
    </source>
</evidence>
<dbReference type="RefSeq" id="WP_261614071.1">
    <property type="nucleotide sequence ID" value="NZ_JALIDZ010000001.1"/>
</dbReference>
<evidence type="ECO:0000256" key="1">
    <source>
        <dbReference type="SAM" id="MobiDB-lite"/>
    </source>
</evidence>
<protein>
    <submittedName>
        <fullName evidence="4">AsmA family protein</fullName>
    </submittedName>
</protein>
<dbReference type="PANTHER" id="PTHR30441">
    <property type="entry name" value="DUF748 DOMAIN-CONTAINING PROTEIN"/>
    <property type="match status" value="1"/>
</dbReference>
<feature type="region of interest" description="Disordered" evidence="1">
    <location>
        <begin position="612"/>
        <end position="651"/>
    </location>
</feature>
<keyword evidence="2" id="KW-0732">Signal</keyword>
<proteinExistence type="predicted"/>
<evidence type="ECO:0000313" key="4">
    <source>
        <dbReference type="EMBL" id="MCT8970504.1"/>
    </source>
</evidence>
<organism evidence="4 5">
    <name type="scientific">Microbaculum marinisediminis</name>
    <dbReference type="NCBI Taxonomy" id="2931392"/>
    <lineage>
        <taxon>Bacteria</taxon>
        <taxon>Pseudomonadati</taxon>
        <taxon>Pseudomonadota</taxon>
        <taxon>Alphaproteobacteria</taxon>
        <taxon>Hyphomicrobiales</taxon>
        <taxon>Tepidamorphaceae</taxon>
        <taxon>Microbaculum</taxon>
    </lineage>
</organism>
<gene>
    <name evidence="4" type="ORF">MUB46_01385</name>
</gene>
<name>A0AAW5QW16_9HYPH</name>
<accession>A0AAW5QW16</accession>